<dbReference type="GO" id="GO:0005886">
    <property type="term" value="C:plasma membrane"/>
    <property type="evidence" value="ECO:0007669"/>
    <property type="project" value="TreeGrafter"/>
</dbReference>
<organism evidence="9">
    <name type="scientific">Iconisemion striatum</name>
    <dbReference type="NCBI Taxonomy" id="60296"/>
    <lineage>
        <taxon>Eukaryota</taxon>
        <taxon>Metazoa</taxon>
        <taxon>Chordata</taxon>
        <taxon>Craniata</taxon>
        <taxon>Vertebrata</taxon>
        <taxon>Euteleostomi</taxon>
        <taxon>Actinopterygii</taxon>
        <taxon>Neopterygii</taxon>
        <taxon>Teleostei</taxon>
        <taxon>Neoteleostei</taxon>
        <taxon>Acanthomorphata</taxon>
        <taxon>Ovalentaria</taxon>
        <taxon>Atherinomorphae</taxon>
        <taxon>Cyprinodontiformes</taxon>
        <taxon>Nothobranchiidae</taxon>
        <taxon>Iconisemion</taxon>
    </lineage>
</organism>
<keyword evidence="5" id="KW-0677">Repeat</keyword>
<reference evidence="9" key="2">
    <citation type="submission" date="2016-06" db="EMBL/GenBank/DDBJ databases">
        <title>The genome of a short-lived fish provides insights into sex chromosome evolution and the genetic control of aging.</title>
        <authorList>
            <person name="Reichwald K."/>
            <person name="Felder M."/>
            <person name="Petzold A."/>
            <person name="Koch P."/>
            <person name="Groth M."/>
            <person name="Platzer M."/>
        </authorList>
    </citation>
    <scope>NUCLEOTIDE SEQUENCE</scope>
    <source>
        <tissue evidence="9">Brain</tissue>
    </source>
</reference>
<dbReference type="InterPro" id="IPR003903">
    <property type="entry name" value="UIM_dom"/>
</dbReference>
<evidence type="ECO:0000313" key="9">
    <source>
        <dbReference type="EMBL" id="SBP09975.1"/>
    </source>
</evidence>
<sequence>MQSSSLRRQMKNMVNNYTEAEVKVREATSNDHWGPPSGLMAEISDLTYNVVTFAEVMGIIWKRLNDHGKNWRHVYKALTLLDVLVKTGSERVPKACRDNIYAIQTLKDFQYLDRDGRDQGINVREKAKQLVSLLKDEEKLKRERSHALKNKSRVGASGSSSSVSYMSSSYTTRISGEDFSRCRGSPSSSASSSLITPSSRLAPDLEQAIPSTSGEEELQLQLALAMSREESEKPPPTVDIDEQAQLRMAMNLSKKEAHKPKLVKRVPAASVDMDEDAQLQLALSLSKEEHQQEQLGRQGDESQLLKALEESKREMEGKGGTAFMDLVDIFAVPADAPPVNNRWNNPSHQAAGARGSDPWDSLDNNPRPDSPWMVPPPSNSPPPPWEPPANPWAAPPNIASDHNPTGRDLAFPGTSASSEATRGPVGDPAHRSVSPSDGDLFDEAMDGGPASINGREVDSPDLFELSGLRESLANTTPRTCQTPEAFLGPTAASLVNLDTLIPANPSAKTTNPFLAGMSVPSTANPFQNEQPKLSLNQMGSTSAAPLTTSLPYSASLPLPTSHQGATISSSFTHPTQPGLDLPTKLPEPLLPFSSPSHQESQAVESNQNPFL</sequence>
<dbReference type="SMART" id="SM00273">
    <property type="entry name" value="ENTH"/>
    <property type="match status" value="1"/>
</dbReference>
<feature type="compositionally biased region" description="Pro residues" evidence="7">
    <location>
        <begin position="373"/>
        <end position="394"/>
    </location>
</feature>
<feature type="compositionally biased region" description="Low complexity" evidence="7">
    <location>
        <begin position="586"/>
        <end position="596"/>
    </location>
</feature>
<dbReference type="PANTHER" id="PTHR12276">
    <property type="entry name" value="EPSIN/ENT-RELATED"/>
    <property type="match status" value="1"/>
</dbReference>
<evidence type="ECO:0000256" key="6">
    <source>
        <dbReference type="ARBA" id="ARBA00023121"/>
    </source>
</evidence>
<dbReference type="AlphaFoldDB" id="A0A1A7WWA6"/>
<comment type="similarity">
    <text evidence="2">Belongs to the epsin family.</text>
</comment>
<evidence type="ECO:0000256" key="3">
    <source>
        <dbReference type="ARBA" id="ARBA00022490"/>
    </source>
</evidence>
<dbReference type="PROSITE" id="PS50330">
    <property type="entry name" value="UIM"/>
    <property type="match status" value="2"/>
</dbReference>
<feature type="region of interest" description="Disordered" evidence="7">
    <location>
        <begin position="554"/>
        <end position="611"/>
    </location>
</feature>
<evidence type="ECO:0000259" key="8">
    <source>
        <dbReference type="PROSITE" id="PS50942"/>
    </source>
</evidence>
<evidence type="ECO:0000256" key="7">
    <source>
        <dbReference type="SAM" id="MobiDB-lite"/>
    </source>
</evidence>
<feature type="region of interest" description="Disordered" evidence="7">
    <location>
        <begin position="142"/>
        <end position="202"/>
    </location>
</feature>
<dbReference type="GO" id="GO:0005543">
    <property type="term" value="F:phospholipid binding"/>
    <property type="evidence" value="ECO:0007669"/>
    <property type="project" value="TreeGrafter"/>
</dbReference>
<keyword evidence="6" id="KW-0446">Lipid-binding</keyword>
<evidence type="ECO:0000256" key="4">
    <source>
        <dbReference type="ARBA" id="ARBA00022553"/>
    </source>
</evidence>
<feature type="compositionally biased region" description="Polar residues" evidence="7">
    <location>
        <begin position="554"/>
        <end position="575"/>
    </location>
</feature>
<keyword evidence="4" id="KW-0597">Phosphoprotein</keyword>
<dbReference type="CDD" id="cd16990">
    <property type="entry name" value="ENTH_Epsin"/>
    <property type="match status" value="1"/>
</dbReference>
<dbReference type="EMBL" id="HADX01010970">
    <property type="protein sequence ID" value="SBP33202.1"/>
    <property type="molecule type" value="Transcribed_RNA"/>
</dbReference>
<accession>A0A1A7WWA6</accession>
<dbReference type="InterPro" id="IPR008942">
    <property type="entry name" value="ENTH_VHS"/>
</dbReference>
<evidence type="ECO:0000256" key="1">
    <source>
        <dbReference type="ARBA" id="ARBA00004496"/>
    </source>
</evidence>
<dbReference type="EMBL" id="HADW01008575">
    <property type="protein sequence ID" value="SBP09975.1"/>
    <property type="molecule type" value="Transcribed_RNA"/>
</dbReference>
<keyword evidence="3" id="KW-0963">Cytoplasm</keyword>
<name>A0A1A7WWA6_9TELE</name>
<feature type="region of interest" description="Disordered" evidence="7">
    <location>
        <begin position="520"/>
        <end position="542"/>
    </location>
</feature>
<dbReference type="GO" id="GO:0030125">
    <property type="term" value="C:clathrin vesicle coat"/>
    <property type="evidence" value="ECO:0007669"/>
    <property type="project" value="TreeGrafter"/>
</dbReference>
<feature type="compositionally biased region" description="Low complexity" evidence="7">
    <location>
        <begin position="153"/>
        <end position="173"/>
    </location>
</feature>
<feature type="compositionally biased region" description="Basic residues" evidence="7">
    <location>
        <begin position="142"/>
        <end position="152"/>
    </location>
</feature>
<dbReference type="GO" id="GO:0006897">
    <property type="term" value="P:endocytosis"/>
    <property type="evidence" value="ECO:0007669"/>
    <property type="project" value="TreeGrafter"/>
</dbReference>
<evidence type="ECO:0000256" key="5">
    <source>
        <dbReference type="ARBA" id="ARBA00022737"/>
    </source>
</evidence>
<comment type="subcellular location">
    <subcellularLocation>
        <location evidence="1">Cytoplasm</location>
    </subcellularLocation>
</comment>
<dbReference type="FunFam" id="1.25.40.90:FF:000002">
    <property type="entry name" value="epsin-2 isoform X1"/>
    <property type="match status" value="1"/>
</dbReference>
<feature type="compositionally biased region" description="Low complexity" evidence="7">
    <location>
        <begin position="182"/>
        <end position="200"/>
    </location>
</feature>
<dbReference type="SMART" id="SM00726">
    <property type="entry name" value="UIM"/>
    <property type="match status" value="4"/>
</dbReference>
<dbReference type="PROSITE" id="PS50942">
    <property type="entry name" value="ENTH"/>
    <property type="match status" value="1"/>
</dbReference>
<proteinExistence type="inferred from homology"/>
<dbReference type="GO" id="GO:0030276">
    <property type="term" value="F:clathrin binding"/>
    <property type="evidence" value="ECO:0007669"/>
    <property type="project" value="TreeGrafter"/>
</dbReference>
<dbReference type="Pfam" id="PF01417">
    <property type="entry name" value="ENTH"/>
    <property type="match status" value="1"/>
</dbReference>
<protein>
    <submittedName>
        <fullName evidence="9">Epsin 3</fullName>
    </submittedName>
</protein>
<dbReference type="GO" id="GO:0005768">
    <property type="term" value="C:endosome"/>
    <property type="evidence" value="ECO:0007669"/>
    <property type="project" value="TreeGrafter"/>
</dbReference>
<feature type="region of interest" description="Disordered" evidence="7">
    <location>
        <begin position="340"/>
        <end position="459"/>
    </location>
</feature>
<dbReference type="SUPFAM" id="SSF48464">
    <property type="entry name" value="ENTH/VHS domain"/>
    <property type="match status" value="1"/>
</dbReference>
<dbReference type="Gene3D" id="1.25.40.90">
    <property type="match status" value="1"/>
</dbReference>
<evidence type="ECO:0000256" key="2">
    <source>
        <dbReference type="ARBA" id="ARBA00010130"/>
    </source>
</evidence>
<dbReference type="PANTHER" id="PTHR12276:SF112">
    <property type="entry name" value="EPSIN 3A-RELATED"/>
    <property type="match status" value="1"/>
</dbReference>
<feature type="compositionally biased region" description="Polar residues" evidence="7">
    <location>
        <begin position="597"/>
        <end position="611"/>
    </location>
</feature>
<reference evidence="9" key="1">
    <citation type="submission" date="2016-05" db="EMBL/GenBank/DDBJ databases">
        <authorList>
            <person name="Lavstsen T."/>
            <person name="Jespersen J.S."/>
        </authorList>
    </citation>
    <scope>NUCLEOTIDE SEQUENCE</scope>
    <source>
        <tissue evidence="9">Brain</tissue>
    </source>
</reference>
<feature type="domain" description="ENTH" evidence="8">
    <location>
        <begin position="12"/>
        <end position="144"/>
    </location>
</feature>
<gene>
    <name evidence="9" type="primary">BX682552.2</name>
</gene>
<dbReference type="InterPro" id="IPR013809">
    <property type="entry name" value="ENTH"/>
</dbReference>